<dbReference type="GO" id="GO:0005886">
    <property type="term" value="C:plasma membrane"/>
    <property type="evidence" value="ECO:0007669"/>
    <property type="project" value="UniProtKB-SubCell"/>
</dbReference>
<proteinExistence type="predicted"/>
<feature type="transmembrane region" description="Helical" evidence="7">
    <location>
        <begin position="36"/>
        <end position="54"/>
    </location>
</feature>
<dbReference type="GO" id="GO:0016776">
    <property type="term" value="F:phosphotransferase activity, phosphate group as acceptor"/>
    <property type="evidence" value="ECO:0007669"/>
    <property type="project" value="TreeGrafter"/>
</dbReference>
<evidence type="ECO:0000256" key="6">
    <source>
        <dbReference type="ARBA" id="ARBA00023136"/>
    </source>
</evidence>
<keyword evidence="10" id="KW-1185">Reference proteome</keyword>
<dbReference type="InterPro" id="IPR017850">
    <property type="entry name" value="Alkaline_phosphatase_core_sf"/>
</dbReference>
<dbReference type="EMBL" id="QFRJ01000001">
    <property type="protein sequence ID" value="PWH87039.1"/>
    <property type="molecule type" value="Genomic_DNA"/>
</dbReference>
<evidence type="ECO:0000256" key="5">
    <source>
        <dbReference type="ARBA" id="ARBA00022989"/>
    </source>
</evidence>
<dbReference type="InterPro" id="IPR000917">
    <property type="entry name" value="Sulfatase_N"/>
</dbReference>
<feature type="transmembrane region" description="Helical" evidence="7">
    <location>
        <begin position="114"/>
        <end position="131"/>
    </location>
</feature>
<feature type="transmembrane region" description="Helical" evidence="7">
    <location>
        <begin position="12"/>
        <end position="30"/>
    </location>
</feature>
<keyword evidence="4 7" id="KW-0812">Transmembrane</keyword>
<evidence type="ECO:0000256" key="4">
    <source>
        <dbReference type="ARBA" id="ARBA00022692"/>
    </source>
</evidence>
<dbReference type="RefSeq" id="WP_109358117.1">
    <property type="nucleotide sequence ID" value="NZ_QFRJ01000001.1"/>
</dbReference>
<keyword evidence="2" id="KW-1003">Cell membrane</keyword>
<dbReference type="Pfam" id="PF00884">
    <property type="entry name" value="Sulfatase"/>
    <property type="match status" value="1"/>
</dbReference>
<dbReference type="PANTHER" id="PTHR30443">
    <property type="entry name" value="INNER MEMBRANE PROTEIN"/>
    <property type="match status" value="1"/>
</dbReference>
<keyword evidence="3" id="KW-0808">Transferase</keyword>
<dbReference type="Proteomes" id="UP000245370">
    <property type="component" value="Unassembled WGS sequence"/>
</dbReference>
<evidence type="ECO:0000256" key="1">
    <source>
        <dbReference type="ARBA" id="ARBA00004651"/>
    </source>
</evidence>
<evidence type="ECO:0000313" key="10">
    <source>
        <dbReference type="Proteomes" id="UP000245370"/>
    </source>
</evidence>
<evidence type="ECO:0000256" key="7">
    <source>
        <dbReference type="SAM" id="Phobius"/>
    </source>
</evidence>
<dbReference type="OrthoDB" id="9786870at2"/>
<feature type="domain" description="Sulfatase N-terminal" evidence="8">
    <location>
        <begin position="209"/>
        <end position="494"/>
    </location>
</feature>
<feature type="transmembrane region" description="Helical" evidence="7">
    <location>
        <begin position="61"/>
        <end position="83"/>
    </location>
</feature>
<feature type="transmembrane region" description="Helical" evidence="7">
    <location>
        <begin position="143"/>
        <end position="162"/>
    </location>
</feature>
<dbReference type="InterPro" id="IPR058130">
    <property type="entry name" value="PEA_transf_C"/>
</dbReference>
<dbReference type="SUPFAM" id="SSF53649">
    <property type="entry name" value="Alkaline phosphatase-like"/>
    <property type="match status" value="1"/>
</dbReference>
<name>A0A2U2XGW3_9FLAO</name>
<gene>
    <name evidence="9" type="ORF">DIT68_01915</name>
</gene>
<organism evidence="9 10">
    <name type="scientific">Brumimicrobium oceani</name>
    <dbReference type="NCBI Taxonomy" id="2100725"/>
    <lineage>
        <taxon>Bacteria</taxon>
        <taxon>Pseudomonadati</taxon>
        <taxon>Bacteroidota</taxon>
        <taxon>Flavobacteriia</taxon>
        <taxon>Flavobacteriales</taxon>
        <taxon>Crocinitomicaceae</taxon>
        <taxon>Brumimicrobium</taxon>
    </lineage>
</organism>
<dbReference type="Gene3D" id="3.40.720.10">
    <property type="entry name" value="Alkaline Phosphatase, subunit A"/>
    <property type="match status" value="1"/>
</dbReference>
<reference evidence="9 10" key="2">
    <citation type="submission" date="2018-05" db="EMBL/GenBank/DDBJ databases">
        <authorList>
            <person name="Lanie J.A."/>
            <person name="Ng W.-L."/>
            <person name="Kazmierczak K.M."/>
            <person name="Andrzejewski T.M."/>
            <person name="Davidsen T.M."/>
            <person name="Wayne K.J."/>
            <person name="Tettelin H."/>
            <person name="Glass J.I."/>
            <person name="Rusch D."/>
            <person name="Podicherti R."/>
            <person name="Tsui H.-C.T."/>
            <person name="Winkler M.E."/>
        </authorList>
    </citation>
    <scope>NUCLEOTIDE SEQUENCE [LARGE SCALE GENOMIC DNA]</scope>
    <source>
        <strain evidence="9 10">C305</strain>
    </source>
</reference>
<dbReference type="AlphaFoldDB" id="A0A2U2XGW3"/>
<dbReference type="CDD" id="cd16017">
    <property type="entry name" value="LptA"/>
    <property type="match status" value="1"/>
</dbReference>
<evidence type="ECO:0000313" key="9">
    <source>
        <dbReference type="EMBL" id="PWH87039.1"/>
    </source>
</evidence>
<protein>
    <recommendedName>
        <fullName evidence="8">Sulfatase N-terminal domain-containing protein</fullName>
    </recommendedName>
</protein>
<evidence type="ECO:0000256" key="3">
    <source>
        <dbReference type="ARBA" id="ARBA00022679"/>
    </source>
</evidence>
<sequence>MKSFLKKLNQIIPLYLTIIVNFPLILGYFLNSDLVATRLIAINFLYQTLFVLFYRAANNVLIYRVGLFIISIISILESLHWIILKGPLSTSSLFVISATNFEESLGFMSIKLDQSLLLIIPLLIISILAFKKKLSEKTNINNPYLYSIFLLVFLAFVIENAVNNRLIRKGVPNFIKVAVTFEQQLDLFKSAKEGKATQKVEAKSEVREQTIVLILGESLNRNHMQLYGAEQATTPLLSQREDLLVFDNVVSSYSNTISSVLTSLSETALNNDISLDQGKDVIDVFHSAGFTNYWISNQTPIGVWENLVTVLARKVDHPIFVNLSSSNSMESTLTNSYDELLFKPIQNILQTDDSLKFIVVHTMGNHSSYKNRYPADFDLFSGKDKQSQIRAEYHNSILYHDHVVDSILNIVDTYCENAIVLYTADHGENVFDEGGNLGHDYAGKLPKSNVEIPFFVWFSDESRTMNKRKIGLSDERKTVPYVTDHLFHTLIDLARIQTPLLIKENSIVNAKFQANRKRILEDGKDYDEEL</sequence>
<dbReference type="InterPro" id="IPR040423">
    <property type="entry name" value="PEA_transferase"/>
</dbReference>
<dbReference type="PANTHER" id="PTHR30443:SF2">
    <property type="entry name" value="PHOSPHOETHANOLAMINE TRANSFERASE EPTC"/>
    <property type="match status" value="1"/>
</dbReference>
<dbReference type="GO" id="GO:0009244">
    <property type="term" value="P:lipopolysaccharide core region biosynthetic process"/>
    <property type="evidence" value="ECO:0007669"/>
    <property type="project" value="TreeGrafter"/>
</dbReference>
<accession>A0A2U2XGW3</accession>
<reference evidence="9 10" key="1">
    <citation type="submission" date="2018-05" db="EMBL/GenBank/DDBJ databases">
        <title>Brumimicrobium oceani sp. nov., isolated from coastal sediment.</title>
        <authorList>
            <person name="Kou Y."/>
        </authorList>
    </citation>
    <scope>NUCLEOTIDE SEQUENCE [LARGE SCALE GENOMIC DNA]</scope>
    <source>
        <strain evidence="9 10">C305</strain>
    </source>
</reference>
<keyword evidence="6 7" id="KW-0472">Membrane</keyword>
<evidence type="ECO:0000259" key="8">
    <source>
        <dbReference type="Pfam" id="PF00884"/>
    </source>
</evidence>
<keyword evidence="5 7" id="KW-1133">Transmembrane helix</keyword>
<comment type="subcellular location">
    <subcellularLocation>
        <location evidence="1">Cell membrane</location>
        <topology evidence="1">Multi-pass membrane protein</topology>
    </subcellularLocation>
</comment>
<comment type="caution">
    <text evidence="9">The sequence shown here is derived from an EMBL/GenBank/DDBJ whole genome shotgun (WGS) entry which is preliminary data.</text>
</comment>
<evidence type="ECO:0000256" key="2">
    <source>
        <dbReference type="ARBA" id="ARBA00022475"/>
    </source>
</evidence>